<organism evidence="8 9">
    <name type="scientific">Variibacter gotjawalensis</name>
    <dbReference type="NCBI Taxonomy" id="1333996"/>
    <lineage>
        <taxon>Bacteria</taxon>
        <taxon>Pseudomonadati</taxon>
        <taxon>Pseudomonadota</taxon>
        <taxon>Alphaproteobacteria</taxon>
        <taxon>Hyphomicrobiales</taxon>
        <taxon>Nitrobacteraceae</taxon>
        <taxon>Variibacter</taxon>
    </lineage>
</organism>
<keyword evidence="2" id="KW-0479">Metal-binding</keyword>
<evidence type="ECO:0000259" key="7">
    <source>
        <dbReference type="Pfam" id="PF07687"/>
    </source>
</evidence>
<feature type="signal peptide" evidence="6">
    <location>
        <begin position="1"/>
        <end position="24"/>
    </location>
</feature>
<dbReference type="InterPro" id="IPR017150">
    <property type="entry name" value="Pept_M20_glutamate_carboxypep"/>
</dbReference>
<sequence>MFSKLFHFSIPLALAASLALPAHAQTDQIKALAARHKQPLLDTLKDIVSIETGSRDIEGLDKSAAYVADKLKALGGEVEVIDPQGDDVYKMEDTPARLGKIVRATFKGTGTKKIMLIAHQDTVYQKGMLAKQPFQINGDRAYGLGIADDKQGLAVVLHTVAILKELNYREYGTLTVLFNGDEEISSPGSRALLVKLGKEHDATLSFEAARSDSDRLSLATAGIAAVILKVHGKASHAGSAPERGTNALIELAHQLLQTKDLQDPENGIKMNWTTAMSGSTRNTIPALAIATADVRVLKVIDYEKLEKALREKIKTQLDPKAKVDLTFERRRPPLEPTDASRALSKHAQSVYQEIGKTLEVSDEAEGGGTDAAFAALETKNPVIERFGLRGFGAHSADAEYVLIDSIEPRLYLAIRMIQDIASGKAKW</sequence>
<comment type="cofactor">
    <cofactor evidence="1">
        <name>Zn(2+)</name>
        <dbReference type="ChEBI" id="CHEBI:29105"/>
    </cofactor>
</comment>
<evidence type="ECO:0000313" key="9">
    <source>
        <dbReference type="Proteomes" id="UP000236884"/>
    </source>
</evidence>
<proteinExistence type="predicted"/>
<feature type="domain" description="Peptidase M20 dimerisation" evidence="7">
    <location>
        <begin position="219"/>
        <end position="318"/>
    </location>
</feature>
<reference evidence="8 9" key="1">
    <citation type="submission" date="2015-08" db="EMBL/GenBank/DDBJ databases">
        <title>Investigation of the bacterial diversity of lava forest soil.</title>
        <authorList>
            <person name="Lee J.S."/>
        </authorList>
    </citation>
    <scope>NUCLEOTIDE SEQUENCE [LARGE SCALE GENOMIC DNA]</scope>
    <source>
        <strain evidence="8 9">GJW-30</strain>
    </source>
</reference>
<keyword evidence="9" id="KW-1185">Reference proteome</keyword>
<feature type="active site" description="Proton acceptor" evidence="5">
    <location>
        <position position="182"/>
    </location>
</feature>
<evidence type="ECO:0000256" key="5">
    <source>
        <dbReference type="PIRSR" id="PIRSR037238-1"/>
    </source>
</evidence>
<gene>
    <name evidence="8" type="primary">cpg2_3</name>
    <name evidence="8" type="ORF">GJW-30_1_00785</name>
</gene>
<keyword evidence="4" id="KW-0862">Zinc</keyword>
<accession>A0A0S3PQP5</accession>
<dbReference type="Gene3D" id="3.30.70.360">
    <property type="match status" value="1"/>
</dbReference>
<keyword evidence="8" id="KW-0645">Protease</keyword>
<keyword evidence="6" id="KW-0732">Signal</keyword>
<evidence type="ECO:0000256" key="4">
    <source>
        <dbReference type="ARBA" id="ARBA00022833"/>
    </source>
</evidence>
<dbReference type="SUPFAM" id="SSF53187">
    <property type="entry name" value="Zn-dependent exopeptidases"/>
    <property type="match status" value="1"/>
</dbReference>
<dbReference type="KEGG" id="vgo:GJW-30_1_00785"/>
<dbReference type="NCBIfam" id="NF004788">
    <property type="entry name" value="PRK06133.1"/>
    <property type="match status" value="1"/>
</dbReference>
<evidence type="ECO:0000313" key="8">
    <source>
        <dbReference type="EMBL" id="BAT58262.1"/>
    </source>
</evidence>
<dbReference type="SUPFAM" id="SSF55031">
    <property type="entry name" value="Bacterial exopeptidase dimerisation domain"/>
    <property type="match status" value="1"/>
</dbReference>
<feature type="active site" evidence="5">
    <location>
        <position position="121"/>
    </location>
</feature>
<feature type="chain" id="PRO_5006615617" evidence="6">
    <location>
        <begin position="25"/>
        <end position="427"/>
    </location>
</feature>
<dbReference type="InterPro" id="IPR011650">
    <property type="entry name" value="Peptidase_M20_dimer"/>
</dbReference>
<dbReference type="PANTHER" id="PTHR43808">
    <property type="entry name" value="ACETYLORNITHINE DEACETYLASE"/>
    <property type="match status" value="1"/>
</dbReference>
<dbReference type="PIRSF" id="PIRSF037238">
    <property type="entry name" value="Carboxypeptidase_G2"/>
    <property type="match status" value="1"/>
</dbReference>
<dbReference type="Proteomes" id="UP000236884">
    <property type="component" value="Chromosome"/>
</dbReference>
<dbReference type="CDD" id="cd03885">
    <property type="entry name" value="M20_CPDG2"/>
    <property type="match status" value="1"/>
</dbReference>
<keyword evidence="3 8" id="KW-0378">Hydrolase</keyword>
<dbReference type="AlphaFoldDB" id="A0A0S3PQP5"/>
<evidence type="ECO:0000256" key="1">
    <source>
        <dbReference type="ARBA" id="ARBA00001947"/>
    </source>
</evidence>
<dbReference type="InterPro" id="IPR036264">
    <property type="entry name" value="Bact_exopeptidase_dim_dom"/>
</dbReference>
<dbReference type="EC" id="3.4.17.11" evidence="8"/>
<dbReference type="InterPro" id="IPR001261">
    <property type="entry name" value="ArgE/DapE_CS"/>
</dbReference>
<dbReference type="EMBL" id="AP014946">
    <property type="protein sequence ID" value="BAT58262.1"/>
    <property type="molecule type" value="Genomic_DNA"/>
</dbReference>
<evidence type="ECO:0000256" key="2">
    <source>
        <dbReference type="ARBA" id="ARBA00022723"/>
    </source>
</evidence>
<name>A0A0S3PQP5_9BRAD</name>
<protein>
    <submittedName>
        <fullName evidence="8">Carboxypeptidase G2</fullName>
        <ecNumber evidence="8">3.4.17.11</ecNumber>
    </submittedName>
</protein>
<evidence type="ECO:0000256" key="3">
    <source>
        <dbReference type="ARBA" id="ARBA00022801"/>
    </source>
</evidence>
<dbReference type="GO" id="GO:0004180">
    <property type="term" value="F:carboxypeptidase activity"/>
    <property type="evidence" value="ECO:0007669"/>
    <property type="project" value="UniProtKB-KW"/>
</dbReference>
<evidence type="ECO:0000256" key="6">
    <source>
        <dbReference type="SAM" id="SignalP"/>
    </source>
</evidence>
<dbReference type="GO" id="GO:0046872">
    <property type="term" value="F:metal ion binding"/>
    <property type="evidence" value="ECO:0007669"/>
    <property type="project" value="UniProtKB-KW"/>
</dbReference>
<dbReference type="OrthoDB" id="9776600at2"/>
<dbReference type="InterPro" id="IPR050072">
    <property type="entry name" value="Peptidase_M20A"/>
</dbReference>
<dbReference type="Pfam" id="PF07687">
    <property type="entry name" value="M20_dimer"/>
    <property type="match status" value="1"/>
</dbReference>
<dbReference type="PROSITE" id="PS00758">
    <property type="entry name" value="ARGE_DAPE_CPG2_1"/>
    <property type="match status" value="1"/>
</dbReference>
<dbReference type="Pfam" id="PF01546">
    <property type="entry name" value="Peptidase_M20"/>
    <property type="match status" value="1"/>
</dbReference>
<dbReference type="RefSeq" id="WP_096351893.1">
    <property type="nucleotide sequence ID" value="NZ_AP014946.1"/>
</dbReference>
<dbReference type="PANTHER" id="PTHR43808:SF10">
    <property type="entry name" value="BLL3749 PROTEIN"/>
    <property type="match status" value="1"/>
</dbReference>
<dbReference type="Gene3D" id="3.40.630.10">
    <property type="entry name" value="Zn peptidases"/>
    <property type="match status" value="1"/>
</dbReference>
<keyword evidence="8" id="KW-0121">Carboxypeptidase</keyword>
<dbReference type="InterPro" id="IPR002933">
    <property type="entry name" value="Peptidase_M20"/>
</dbReference>